<feature type="repeat" description="WD" evidence="4">
    <location>
        <begin position="28"/>
        <end position="58"/>
    </location>
</feature>
<dbReference type="InterPro" id="IPR015943">
    <property type="entry name" value="WD40/YVTN_repeat-like_dom_sf"/>
</dbReference>
<evidence type="ECO:0000256" key="2">
    <source>
        <dbReference type="ARBA" id="ARBA00022574"/>
    </source>
</evidence>
<dbReference type="GO" id="GO:0043161">
    <property type="term" value="P:proteasome-mediated ubiquitin-dependent protein catabolic process"/>
    <property type="evidence" value="ECO:0007669"/>
    <property type="project" value="TreeGrafter"/>
</dbReference>
<dbReference type="GO" id="GO:0043130">
    <property type="term" value="F:ubiquitin binding"/>
    <property type="evidence" value="ECO:0007669"/>
    <property type="project" value="TreeGrafter"/>
</dbReference>
<evidence type="ECO:0000256" key="1">
    <source>
        <dbReference type="ARBA" id="ARBA00022490"/>
    </source>
</evidence>
<evidence type="ECO:0000256" key="4">
    <source>
        <dbReference type="PROSITE-ProRule" id="PRU00221"/>
    </source>
</evidence>
<feature type="non-terminal residue" evidence="5">
    <location>
        <position position="1"/>
    </location>
</feature>
<keyword evidence="3" id="KW-0677">Repeat</keyword>
<feature type="repeat" description="WD" evidence="4">
    <location>
        <begin position="118"/>
        <end position="152"/>
    </location>
</feature>
<dbReference type="SUPFAM" id="SSF50978">
    <property type="entry name" value="WD40 repeat-like"/>
    <property type="match status" value="1"/>
</dbReference>
<dbReference type="Pfam" id="PF00400">
    <property type="entry name" value="WD40"/>
    <property type="match status" value="4"/>
</dbReference>
<protein>
    <recommendedName>
        <fullName evidence="7">WD40 domain-containing protein</fullName>
    </recommendedName>
</protein>
<evidence type="ECO:0000256" key="3">
    <source>
        <dbReference type="ARBA" id="ARBA00022737"/>
    </source>
</evidence>
<keyword evidence="1" id="KW-0963">Cytoplasm</keyword>
<dbReference type="PRINTS" id="PR00320">
    <property type="entry name" value="GPROTEINBRPT"/>
</dbReference>
<evidence type="ECO:0000313" key="5">
    <source>
        <dbReference type="EMBL" id="GMS84207.1"/>
    </source>
</evidence>
<keyword evidence="2 4" id="KW-0853">WD repeat</keyword>
<dbReference type="InterPro" id="IPR001680">
    <property type="entry name" value="WD40_rpt"/>
</dbReference>
<evidence type="ECO:0000313" key="6">
    <source>
        <dbReference type="Proteomes" id="UP001432027"/>
    </source>
</evidence>
<dbReference type="GO" id="GO:0010992">
    <property type="term" value="P:ubiquitin recycling"/>
    <property type="evidence" value="ECO:0007669"/>
    <property type="project" value="TreeGrafter"/>
</dbReference>
<dbReference type="SMART" id="SM00320">
    <property type="entry name" value="WD40"/>
    <property type="match status" value="5"/>
</dbReference>
<dbReference type="Proteomes" id="UP001432027">
    <property type="component" value="Unassembled WGS sequence"/>
</dbReference>
<dbReference type="Gene3D" id="2.130.10.10">
    <property type="entry name" value="YVTN repeat-like/Quinoprotein amine dehydrogenase"/>
    <property type="match status" value="1"/>
</dbReference>
<evidence type="ECO:0008006" key="7">
    <source>
        <dbReference type="Google" id="ProtNLM"/>
    </source>
</evidence>
<dbReference type="PROSITE" id="PS50082">
    <property type="entry name" value="WD_REPEATS_2"/>
    <property type="match status" value="3"/>
</dbReference>
<keyword evidence="6" id="KW-1185">Reference proteome</keyword>
<dbReference type="AlphaFoldDB" id="A0AAV5SLH8"/>
<name>A0AAV5SLH8_9BILA</name>
<dbReference type="GO" id="GO:0005737">
    <property type="term" value="C:cytoplasm"/>
    <property type="evidence" value="ECO:0007669"/>
    <property type="project" value="TreeGrafter"/>
</dbReference>
<dbReference type="InterPro" id="IPR036322">
    <property type="entry name" value="WD40_repeat_dom_sf"/>
</dbReference>
<dbReference type="PANTHER" id="PTHR19849:SF0">
    <property type="entry name" value="PHOSPHOLIPASE A-2-ACTIVATING PROTEIN"/>
    <property type="match status" value="1"/>
</dbReference>
<dbReference type="InterPro" id="IPR020472">
    <property type="entry name" value="WD40_PAC1"/>
</dbReference>
<dbReference type="PANTHER" id="PTHR19849">
    <property type="entry name" value="PHOSPHOLIPASE A-2-ACTIVATING PROTEIN"/>
    <property type="match status" value="1"/>
</dbReference>
<proteinExistence type="predicted"/>
<dbReference type="EMBL" id="BTSX01000002">
    <property type="protein sequence ID" value="GMS84207.1"/>
    <property type="molecule type" value="Genomic_DNA"/>
</dbReference>
<gene>
    <name evidence="5" type="ORF">PENTCL1PPCAC_6382</name>
</gene>
<accession>A0AAV5SLH8</accession>
<comment type="caution">
    <text evidence="5">The sequence shown here is derived from an EMBL/GenBank/DDBJ whole genome shotgun (WGS) entry which is preliminary data.</text>
</comment>
<reference evidence="5" key="1">
    <citation type="submission" date="2023-10" db="EMBL/GenBank/DDBJ databases">
        <title>Genome assembly of Pristionchus species.</title>
        <authorList>
            <person name="Yoshida K."/>
            <person name="Sommer R.J."/>
        </authorList>
    </citation>
    <scope>NUCLEOTIDE SEQUENCE</scope>
    <source>
        <strain evidence="5">RS0144</strain>
    </source>
</reference>
<dbReference type="GO" id="GO:0005634">
    <property type="term" value="C:nucleus"/>
    <property type="evidence" value="ECO:0007669"/>
    <property type="project" value="TreeGrafter"/>
</dbReference>
<dbReference type="PROSITE" id="PS50294">
    <property type="entry name" value="WD_REPEATS_REGION"/>
    <property type="match status" value="1"/>
</dbReference>
<sequence length="373" mass="40956">ILLSVEMEDVEMTEAATQPSDYVLSRVLTGHKGEVKSVASTSQGMILSGGRDEIVRMWIGRGGDYSEHNALPQQPKGAIVYSIAYYETDEGWKIFVGRKDGAIAVYGSGSGNDPIITLKHHSSVVSCLHVDSVKGKLVSGSWDNHIIIWPIEEFTPGNEIIAALMCEGHTMSVWAVQSLNRKDEFHFLSASADQSIRLWHNDSCIKQFKGHSDVVRSLVLLDSCHFVSASNDGCLALWNVEETTPLSVEKAPHDEFIYSLARVGSDTLVTVGEGGFVVIWRVSETRGKGSITQQQMMQTPVASLWSVVALKNKDVAIAGSDGRIFILTRDESRVAPVDIREHLDAELSARIAALLQQQQEKESETVTIKVGHR</sequence>
<organism evidence="5 6">
    <name type="scientific">Pristionchus entomophagus</name>
    <dbReference type="NCBI Taxonomy" id="358040"/>
    <lineage>
        <taxon>Eukaryota</taxon>
        <taxon>Metazoa</taxon>
        <taxon>Ecdysozoa</taxon>
        <taxon>Nematoda</taxon>
        <taxon>Chromadorea</taxon>
        <taxon>Rhabditida</taxon>
        <taxon>Rhabditina</taxon>
        <taxon>Diplogasteromorpha</taxon>
        <taxon>Diplogasteroidea</taxon>
        <taxon>Neodiplogasteridae</taxon>
        <taxon>Pristionchus</taxon>
    </lineage>
</organism>
<feature type="repeat" description="WD" evidence="4">
    <location>
        <begin position="208"/>
        <end position="248"/>
    </location>
</feature>